<gene>
    <name evidence="1" type="ORF">METZ01_LOCUS397276</name>
</gene>
<sequence>MKVTNHSRDSLMNHMLTSTRLPKIVCADGFEMSVQVGFSLY</sequence>
<protein>
    <submittedName>
        <fullName evidence="1">Uncharacterized protein</fullName>
    </submittedName>
</protein>
<dbReference type="EMBL" id="UINC01151041">
    <property type="protein sequence ID" value="SVD44422.1"/>
    <property type="molecule type" value="Genomic_DNA"/>
</dbReference>
<proteinExistence type="predicted"/>
<accession>A0A382VD09</accession>
<reference evidence="1" key="1">
    <citation type="submission" date="2018-05" db="EMBL/GenBank/DDBJ databases">
        <authorList>
            <person name="Lanie J.A."/>
            <person name="Ng W.-L."/>
            <person name="Kazmierczak K.M."/>
            <person name="Andrzejewski T.M."/>
            <person name="Davidsen T.M."/>
            <person name="Wayne K.J."/>
            <person name="Tettelin H."/>
            <person name="Glass J.I."/>
            <person name="Rusch D."/>
            <person name="Podicherti R."/>
            <person name="Tsui H.-C.T."/>
            <person name="Winkler M.E."/>
        </authorList>
    </citation>
    <scope>NUCLEOTIDE SEQUENCE</scope>
</reference>
<name>A0A382VD09_9ZZZZ</name>
<feature type="non-terminal residue" evidence="1">
    <location>
        <position position="41"/>
    </location>
</feature>
<evidence type="ECO:0000313" key="1">
    <source>
        <dbReference type="EMBL" id="SVD44422.1"/>
    </source>
</evidence>
<organism evidence="1">
    <name type="scientific">marine metagenome</name>
    <dbReference type="NCBI Taxonomy" id="408172"/>
    <lineage>
        <taxon>unclassified sequences</taxon>
        <taxon>metagenomes</taxon>
        <taxon>ecological metagenomes</taxon>
    </lineage>
</organism>
<dbReference type="AlphaFoldDB" id="A0A382VD09"/>